<dbReference type="SUPFAM" id="SSF54631">
    <property type="entry name" value="CBS-domain pair"/>
    <property type="match status" value="1"/>
</dbReference>
<dbReference type="Proteomes" id="UP000288178">
    <property type="component" value="Unassembled WGS sequence"/>
</dbReference>
<sequence length="417" mass="45356">MGARTTFAGWSRVWTILTPCATMKNLLENSRGLLWLGFQRQTVDARERTRDVTGAALGLLLTGGLSWWAWGADSVWLGAPMGASAVLLFAVPSSPLAQPWPVVVGNLMAALVGVFIFRTLGASPLSAALAGGLALALMFPLRCVHPPAGAVAITAVVGGATVHNLGYGFALTPIAVNSVVLVACALLWRRLTHNHVAPHPVVHANRHRTTDAAPQDRIGMTIEDLDAALRSFNELFDIDSQSLEQVLRHAQGLAWERQFGKVRCADIMSRDLVTVEFATPLQEAWTLLHRHRIRALPVVDRARRVIGVVTLVDFLKHARLDPRDHLSLGQRIRKLLAPTPGDYSDKAEVVGQIMTSPVHTVTEEDAVVELVPRLSDEGMHHLPVVDAERRLSGMVTQSDLMAALYRSQSSLQTVKST</sequence>
<feature type="transmembrane region" description="Helical" evidence="2">
    <location>
        <begin position="100"/>
        <end position="117"/>
    </location>
</feature>
<dbReference type="SMART" id="SM00116">
    <property type="entry name" value="CBS"/>
    <property type="match status" value="2"/>
</dbReference>
<evidence type="ECO:0000259" key="3">
    <source>
        <dbReference type="PROSITE" id="PS51371"/>
    </source>
</evidence>
<evidence type="ECO:0000256" key="1">
    <source>
        <dbReference type="PROSITE-ProRule" id="PRU00703"/>
    </source>
</evidence>
<keyword evidence="2" id="KW-0472">Membrane</keyword>
<evidence type="ECO:0000313" key="5">
    <source>
        <dbReference type="Proteomes" id="UP000288178"/>
    </source>
</evidence>
<protein>
    <submittedName>
        <fullName evidence="4">HPP family protein</fullName>
    </submittedName>
</protein>
<dbReference type="EMBL" id="SACT01000005">
    <property type="protein sequence ID" value="RVT50541.1"/>
    <property type="molecule type" value="Genomic_DNA"/>
</dbReference>
<reference evidence="4 5" key="1">
    <citation type="submission" date="2019-01" db="EMBL/GenBank/DDBJ databases">
        <authorList>
            <person name="Chen W.-M."/>
        </authorList>
    </citation>
    <scope>NUCLEOTIDE SEQUENCE [LARGE SCALE GENOMIC DNA]</scope>
    <source>
        <strain evidence="4 5">ICH-3</strain>
    </source>
</reference>
<feature type="transmembrane region" description="Helical" evidence="2">
    <location>
        <begin position="123"/>
        <end position="141"/>
    </location>
</feature>
<dbReference type="Pfam" id="PF00571">
    <property type="entry name" value="CBS"/>
    <property type="match status" value="2"/>
</dbReference>
<dbReference type="Gene3D" id="3.10.580.10">
    <property type="entry name" value="CBS-domain"/>
    <property type="match status" value="1"/>
</dbReference>
<feature type="transmembrane region" description="Helical" evidence="2">
    <location>
        <begin position="171"/>
        <end position="188"/>
    </location>
</feature>
<name>A0A437JTQ7_9BURK</name>
<dbReference type="Pfam" id="PF04982">
    <property type="entry name" value="TM_HPP"/>
    <property type="match status" value="1"/>
</dbReference>
<keyword evidence="5" id="KW-1185">Reference proteome</keyword>
<dbReference type="InterPro" id="IPR046342">
    <property type="entry name" value="CBS_dom_sf"/>
</dbReference>
<evidence type="ECO:0000313" key="4">
    <source>
        <dbReference type="EMBL" id="RVT50541.1"/>
    </source>
</evidence>
<keyword evidence="1" id="KW-0129">CBS domain</keyword>
<evidence type="ECO:0000256" key="2">
    <source>
        <dbReference type="SAM" id="Phobius"/>
    </source>
</evidence>
<accession>A0A437JTQ7</accession>
<dbReference type="PROSITE" id="PS51371">
    <property type="entry name" value="CBS"/>
    <property type="match status" value="2"/>
</dbReference>
<dbReference type="AlphaFoldDB" id="A0A437JTQ7"/>
<dbReference type="InterPro" id="IPR000644">
    <property type="entry name" value="CBS_dom"/>
</dbReference>
<keyword evidence="2" id="KW-0812">Transmembrane</keyword>
<gene>
    <name evidence="4" type="ORF">ENE75_16220</name>
</gene>
<comment type="caution">
    <text evidence="4">The sequence shown here is derived from an EMBL/GenBank/DDBJ whole genome shotgun (WGS) entry which is preliminary data.</text>
</comment>
<feature type="domain" description="CBS" evidence="3">
    <location>
        <begin position="268"/>
        <end position="325"/>
    </location>
</feature>
<dbReference type="InterPro" id="IPR058581">
    <property type="entry name" value="TM_HPP"/>
</dbReference>
<dbReference type="PANTHER" id="PTHR33741:SF5">
    <property type="entry name" value="TRANSMEMBRANE PROTEIN DDB_G0269096-RELATED"/>
    <property type="match status" value="1"/>
</dbReference>
<proteinExistence type="predicted"/>
<organism evidence="4 5">
    <name type="scientific">Rubrivivax albus</name>
    <dbReference type="NCBI Taxonomy" id="2499835"/>
    <lineage>
        <taxon>Bacteria</taxon>
        <taxon>Pseudomonadati</taxon>
        <taxon>Pseudomonadota</taxon>
        <taxon>Betaproteobacteria</taxon>
        <taxon>Burkholderiales</taxon>
        <taxon>Sphaerotilaceae</taxon>
        <taxon>Rubrivivax</taxon>
    </lineage>
</organism>
<keyword evidence="2" id="KW-1133">Transmembrane helix</keyword>
<dbReference type="CDD" id="cd04600">
    <property type="entry name" value="CBS_pair_HPP_assoc"/>
    <property type="match status" value="1"/>
</dbReference>
<dbReference type="InterPro" id="IPR007065">
    <property type="entry name" value="HPP"/>
</dbReference>
<feature type="domain" description="CBS" evidence="3">
    <location>
        <begin position="354"/>
        <end position="410"/>
    </location>
</feature>
<dbReference type="PANTHER" id="PTHR33741">
    <property type="entry name" value="TRANSMEMBRANE PROTEIN DDB_G0269096-RELATED"/>
    <property type="match status" value="1"/>
</dbReference>
<feature type="transmembrane region" description="Helical" evidence="2">
    <location>
        <begin position="52"/>
        <end position="70"/>
    </location>
</feature>